<feature type="domain" description="AB hydrolase-1" evidence="1">
    <location>
        <begin position="18"/>
        <end position="239"/>
    </location>
</feature>
<gene>
    <name evidence="2" type="ORF">GGR25_002869</name>
</gene>
<dbReference type="RefSeq" id="WP_183399424.1">
    <property type="nucleotide sequence ID" value="NZ_JACIDS010000003.1"/>
</dbReference>
<dbReference type="GO" id="GO:0016020">
    <property type="term" value="C:membrane"/>
    <property type="evidence" value="ECO:0007669"/>
    <property type="project" value="TreeGrafter"/>
</dbReference>
<dbReference type="SUPFAM" id="SSF53474">
    <property type="entry name" value="alpha/beta-Hydrolases"/>
    <property type="match status" value="1"/>
</dbReference>
<protein>
    <submittedName>
        <fullName evidence="2">Pyruvate dehydrogenase E2 component (Dihydrolipoamide acetyltransferase)</fullName>
        <ecNumber evidence="2">2.3.1.12</ecNumber>
    </submittedName>
</protein>
<dbReference type="InterPro" id="IPR050266">
    <property type="entry name" value="AB_hydrolase_sf"/>
</dbReference>
<keyword evidence="2" id="KW-0012">Acyltransferase</keyword>
<dbReference type="Pfam" id="PF12697">
    <property type="entry name" value="Abhydrolase_6"/>
    <property type="match status" value="1"/>
</dbReference>
<name>A0A840ANE7_9HYPH</name>
<keyword evidence="2" id="KW-0670">Pyruvate</keyword>
<dbReference type="Proteomes" id="UP000553963">
    <property type="component" value="Unassembled WGS sequence"/>
</dbReference>
<dbReference type="GO" id="GO:0004742">
    <property type="term" value="F:dihydrolipoyllysine-residue acetyltransferase activity"/>
    <property type="evidence" value="ECO:0007669"/>
    <property type="project" value="UniProtKB-EC"/>
</dbReference>
<comment type="caution">
    <text evidence="2">The sequence shown here is derived from an EMBL/GenBank/DDBJ whole genome shotgun (WGS) entry which is preliminary data.</text>
</comment>
<dbReference type="EMBL" id="JACIDS010000003">
    <property type="protein sequence ID" value="MBB3931819.1"/>
    <property type="molecule type" value="Genomic_DNA"/>
</dbReference>
<keyword evidence="3" id="KW-1185">Reference proteome</keyword>
<dbReference type="PANTHER" id="PTHR43798:SF33">
    <property type="entry name" value="HYDROLASE, PUTATIVE (AFU_ORTHOLOGUE AFUA_2G14860)-RELATED"/>
    <property type="match status" value="1"/>
</dbReference>
<dbReference type="AlphaFoldDB" id="A0A840ANE7"/>
<sequence>MTSAVLHRLGGKDGRPDVVLIHGFGADRLSWLANAPDLFDAFRISAVDLPGHGEAEPLSGDTSLAGLADAVIAALDPLGPDPFHLVGHSLGGAIALEIAARAPARVRSLSLIAPAGLGQGVDGDFLELFPQLRDADDALALLQRLVTRPRLINPPMVAHVLKHLEKPGRRAALASAALALRAIETDLADAVAAVGKSDIPRLTIWGAADTINPLDPDKLAAFGGAQHIVAAAGHMPQIEDFKSVNGWLKAFLAAHS</sequence>
<evidence type="ECO:0000259" key="1">
    <source>
        <dbReference type="Pfam" id="PF12697"/>
    </source>
</evidence>
<evidence type="ECO:0000313" key="3">
    <source>
        <dbReference type="Proteomes" id="UP000553963"/>
    </source>
</evidence>
<organism evidence="2 3">
    <name type="scientific">Kaistia hirudinis</name>
    <dbReference type="NCBI Taxonomy" id="1293440"/>
    <lineage>
        <taxon>Bacteria</taxon>
        <taxon>Pseudomonadati</taxon>
        <taxon>Pseudomonadota</taxon>
        <taxon>Alphaproteobacteria</taxon>
        <taxon>Hyphomicrobiales</taxon>
        <taxon>Kaistiaceae</taxon>
        <taxon>Kaistia</taxon>
    </lineage>
</organism>
<keyword evidence="2" id="KW-0808">Transferase</keyword>
<dbReference type="PANTHER" id="PTHR43798">
    <property type="entry name" value="MONOACYLGLYCEROL LIPASE"/>
    <property type="match status" value="1"/>
</dbReference>
<reference evidence="2 3" key="1">
    <citation type="submission" date="2020-08" db="EMBL/GenBank/DDBJ databases">
        <title>Genomic Encyclopedia of Type Strains, Phase IV (KMG-IV): sequencing the most valuable type-strain genomes for metagenomic binning, comparative biology and taxonomic classification.</title>
        <authorList>
            <person name="Goeker M."/>
        </authorList>
    </citation>
    <scope>NUCLEOTIDE SEQUENCE [LARGE SCALE GENOMIC DNA]</scope>
    <source>
        <strain evidence="2 3">DSM 25966</strain>
    </source>
</reference>
<dbReference type="Gene3D" id="3.40.50.1820">
    <property type="entry name" value="alpha/beta hydrolase"/>
    <property type="match status" value="1"/>
</dbReference>
<dbReference type="EC" id="2.3.1.12" evidence="2"/>
<accession>A0A840ANE7</accession>
<dbReference type="InterPro" id="IPR029058">
    <property type="entry name" value="AB_hydrolase_fold"/>
</dbReference>
<evidence type="ECO:0000313" key="2">
    <source>
        <dbReference type="EMBL" id="MBB3931819.1"/>
    </source>
</evidence>
<dbReference type="InterPro" id="IPR000073">
    <property type="entry name" value="AB_hydrolase_1"/>
</dbReference>
<proteinExistence type="predicted"/>
<dbReference type="PRINTS" id="PR00111">
    <property type="entry name" value="ABHYDROLASE"/>
</dbReference>